<dbReference type="InterPro" id="IPR023214">
    <property type="entry name" value="HAD_sf"/>
</dbReference>
<dbReference type="Proteomes" id="UP000054047">
    <property type="component" value="Unassembled WGS sequence"/>
</dbReference>
<accession>A0A0C2GZR3</accession>
<organism evidence="1 2">
    <name type="scientific">Ancylostoma duodenale</name>
    <dbReference type="NCBI Taxonomy" id="51022"/>
    <lineage>
        <taxon>Eukaryota</taxon>
        <taxon>Metazoa</taxon>
        <taxon>Ecdysozoa</taxon>
        <taxon>Nematoda</taxon>
        <taxon>Chromadorea</taxon>
        <taxon>Rhabditida</taxon>
        <taxon>Rhabditina</taxon>
        <taxon>Rhabditomorpha</taxon>
        <taxon>Strongyloidea</taxon>
        <taxon>Ancylostomatidae</taxon>
        <taxon>Ancylostomatinae</taxon>
        <taxon>Ancylostoma</taxon>
    </lineage>
</organism>
<reference evidence="1 2" key="1">
    <citation type="submission" date="2013-12" db="EMBL/GenBank/DDBJ databases">
        <title>Draft genome of the parsitic nematode Ancylostoma duodenale.</title>
        <authorList>
            <person name="Mitreva M."/>
        </authorList>
    </citation>
    <scope>NUCLEOTIDE SEQUENCE [LARGE SCALE GENOMIC DNA]</scope>
    <source>
        <strain evidence="1 2">Zhejiang</strain>
    </source>
</reference>
<dbReference type="InterPro" id="IPR023198">
    <property type="entry name" value="PGP-like_dom2"/>
</dbReference>
<dbReference type="InterPro" id="IPR036412">
    <property type="entry name" value="HAD-like_sf"/>
</dbReference>
<dbReference type="PANTHER" id="PTHR18901:SF38">
    <property type="entry name" value="PSEUDOURIDINE-5'-PHOSPHATASE"/>
    <property type="match status" value="1"/>
</dbReference>
<sequence length="150" mass="16509">MLFVSLERTESTGQLWLARGTNGRIAGARSVHPKINGSQGDQDMELTKPAVTHIIFDFDGLLVDTEPCYTIANQAILGKYGREFTTEMKGTILGSCAMSKRYIAIVPLAKRKAPHGSLVHIDTYMSTQKLSLWVDSYGSGLNTRYTPRGV</sequence>
<protein>
    <recommendedName>
        <fullName evidence="3">Haloacid dehalogenase-like hydrolase</fullName>
    </recommendedName>
</protein>
<evidence type="ECO:0000313" key="1">
    <source>
        <dbReference type="EMBL" id="KIH66970.1"/>
    </source>
</evidence>
<proteinExistence type="predicted"/>
<dbReference type="Gene3D" id="3.40.50.1000">
    <property type="entry name" value="HAD superfamily/HAD-like"/>
    <property type="match status" value="1"/>
</dbReference>
<dbReference type="Gene3D" id="1.10.150.240">
    <property type="entry name" value="Putative phosphatase, domain 2"/>
    <property type="match status" value="1"/>
</dbReference>
<dbReference type="SUPFAM" id="SSF56784">
    <property type="entry name" value="HAD-like"/>
    <property type="match status" value="1"/>
</dbReference>
<dbReference type="GO" id="GO:0016791">
    <property type="term" value="F:phosphatase activity"/>
    <property type="evidence" value="ECO:0007669"/>
    <property type="project" value="TreeGrafter"/>
</dbReference>
<evidence type="ECO:0000313" key="2">
    <source>
        <dbReference type="Proteomes" id="UP000054047"/>
    </source>
</evidence>
<evidence type="ECO:0008006" key="3">
    <source>
        <dbReference type="Google" id="ProtNLM"/>
    </source>
</evidence>
<gene>
    <name evidence="1" type="ORF">ANCDUO_02707</name>
</gene>
<dbReference type="AlphaFoldDB" id="A0A0C2GZR3"/>
<dbReference type="EMBL" id="KN726890">
    <property type="protein sequence ID" value="KIH66970.1"/>
    <property type="molecule type" value="Genomic_DNA"/>
</dbReference>
<keyword evidence="2" id="KW-1185">Reference proteome</keyword>
<dbReference type="PANTHER" id="PTHR18901">
    <property type="entry name" value="2-DEOXYGLUCOSE-6-PHOSPHATE PHOSPHATASE 2"/>
    <property type="match status" value="1"/>
</dbReference>
<name>A0A0C2GZR3_9BILA</name>
<dbReference type="OrthoDB" id="5903432at2759"/>